<reference evidence="9" key="2">
    <citation type="submission" date="2020-09" db="EMBL/GenBank/DDBJ databases">
        <authorList>
            <person name="Sun Q."/>
            <person name="Sedlacek I."/>
        </authorList>
    </citation>
    <scope>NUCLEOTIDE SEQUENCE</scope>
    <source>
        <strain evidence="9">CCM 7086</strain>
    </source>
</reference>
<keyword evidence="6" id="KW-0326">Glycosidase</keyword>
<evidence type="ECO:0000256" key="4">
    <source>
        <dbReference type="ARBA" id="ARBA00022801"/>
    </source>
</evidence>
<evidence type="ECO:0000256" key="3">
    <source>
        <dbReference type="ARBA" id="ARBA00012601"/>
    </source>
</evidence>
<dbReference type="GO" id="GO:0030245">
    <property type="term" value="P:cellulose catabolic process"/>
    <property type="evidence" value="ECO:0007669"/>
    <property type="project" value="UniProtKB-KW"/>
</dbReference>
<sequence length="394" mass="43250">MKRPDLSRRSALLALAGMPLLALGAPQRVLQHVPQTLVTPAVCGGGWPAWESFKRRLLSKDGRVIDPSLDTQGTTSEGQSYALFFALVANDRAAFARILEWTENNLADGDLTARLPAWLWGRKPDGGWGVIDGNSASDSDLWIAYALGEAGRLWRQRRYIAMSALLANRILEAETADLPGLGPTLLPGPQGFVPMPGLWRLNPSYLPLQLMQWFSDNNSDPRWEQLLHSARRVIYESSPQGYVPDWILYAADKGFLPDGGGTEKGEGAYNAIRVYLWAGMLAEDGADRAALLTHLAPMRAYIEREGVPPESIDIATGVAARAGSSGFSAAMLPFLAASGAERAVREQLQRVQAQPIAADAYYDQVLGLFGQGWMERRYRFDAGGRLLPAWRECR</sequence>
<dbReference type="EC" id="3.2.1.4" evidence="3"/>
<keyword evidence="10" id="KW-1185">Reference proteome</keyword>
<organism evidence="9 10">
    <name type="scientific">Oxalicibacterium flavum</name>
    <dbReference type="NCBI Taxonomy" id="179467"/>
    <lineage>
        <taxon>Bacteria</taxon>
        <taxon>Pseudomonadati</taxon>
        <taxon>Pseudomonadota</taxon>
        <taxon>Betaproteobacteria</taxon>
        <taxon>Burkholderiales</taxon>
        <taxon>Oxalobacteraceae</taxon>
        <taxon>Oxalicibacterium</taxon>
    </lineage>
</organism>
<dbReference type="InterPro" id="IPR008928">
    <property type="entry name" value="6-hairpin_glycosidase_sf"/>
</dbReference>
<evidence type="ECO:0000256" key="5">
    <source>
        <dbReference type="ARBA" id="ARBA00023001"/>
    </source>
</evidence>
<dbReference type="Pfam" id="PF01270">
    <property type="entry name" value="Glyco_hydro_8"/>
    <property type="match status" value="1"/>
</dbReference>
<keyword evidence="7" id="KW-0624">Polysaccharide degradation</keyword>
<keyword evidence="8" id="KW-0732">Signal</keyword>
<comment type="caution">
    <text evidence="9">The sequence shown here is derived from an EMBL/GenBank/DDBJ whole genome shotgun (WGS) entry which is preliminary data.</text>
</comment>
<dbReference type="EMBL" id="BMCG01000002">
    <property type="protein sequence ID" value="GGC01165.1"/>
    <property type="molecule type" value="Genomic_DNA"/>
</dbReference>
<evidence type="ECO:0000256" key="6">
    <source>
        <dbReference type="ARBA" id="ARBA00023295"/>
    </source>
</evidence>
<name>A0A8J2UMZ8_9BURK</name>
<dbReference type="InterPro" id="IPR002037">
    <property type="entry name" value="Glyco_hydro_8"/>
</dbReference>
<keyword evidence="7" id="KW-0119">Carbohydrate metabolism</keyword>
<dbReference type="PRINTS" id="PR00735">
    <property type="entry name" value="GLHYDRLASE8"/>
</dbReference>
<evidence type="ECO:0000313" key="9">
    <source>
        <dbReference type="EMBL" id="GGC01165.1"/>
    </source>
</evidence>
<feature type="chain" id="PRO_5035247740" description="cellulase" evidence="8">
    <location>
        <begin position="25"/>
        <end position="394"/>
    </location>
</feature>
<comment type="catalytic activity">
    <reaction evidence="1">
        <text>Endohydrolysis of (1-&gt;4)-beta-D-glucosidic linkages in cellulose, lichenin and cereal beta-D-glucans.</text>
        <dbReference type="EC" id="3.2.1.4"/>
    </reaction>
</comment>
<protein>
    <recommendedName>
        <fullName evidence="3">cellulase</fullName>
        <ecNumber evidence="3">3.2.1.4</ecNumber>
    </recommendedName>
</protein>
<reference evidence="9" key="1">
    <citation type="journal article" date="2014" name="Int. J. Syst. Evol. Microbiol.">
        <title>Complete genome sequence of Corynebacterium casei LMG S-19264T (=DSM 44701T), isolated from a smear-ripened cheese.</title>
        <authorList>
            <consortium name="US DOE Joint Genome Institute (JGI-PGF)"/>
            <person name="Walter F."/>
            <person name="Albersmeier A."/>
            <person name="Kalinowski J."/>
            <person name="Ruckert C."/>
        </authorList>
    </citation>
    <scope>NUCLEOTIDE SEQUENCE</scope>
    <source>
        <strain evidence="9">CCM 7086</strain>
    </source>
</reference>
<proteinExistence type="inferred from homology"/>
<dbReference type="Proteomes" id="UP000620266">
    <property type="component" value="Unassembled WGS sequence"/>
</dbReference>
<dbReference type="RefSeq" id="WP_229728644.1">
    <property type="nucleotide sequence ID" value="NZ_BMCG01000002.1"/>
</dbReference>
<dbReference type="SUPFAM" id="SSF48208">
    <property type="entry name" value="Six-hairpin glycosidases"/>
    <property type="match status" value="1"/>
</dbReference>
<evidence type="ECO:0000256" key="8">
    <source>
        <dbReference type="SAM" id="SignalP"/>
    </source>
</evidence>
<gene>
    <name evidence="9" type="ORF">GCM10007205_08090</name>
</gene>
<keyword evidence="4" id="KW-0378">Hydrolase</keyword>
<dbReference type="Gene3D" id="1.50.10.10">
    <property type="match status" value="1"/>
</dbReference>
<evidence type="ECO:0000256" key="1">
    <source>
        <dbReference type="ARBA" id="ARBA00000966"/>
    </source>
</evidence>
<feature type="signal peptide" evidence="8">
    <location>
        <begin position="1"/>
        <end position="24"/>
    </location>
</feature>
<evidence type="ECO:0000256" key="7">
    <source>
        <dbReference type="ARBA" id="ARBA00023326"/>
    </source>
</evidence>
<evidence type="ECO:0000256" key="2">
    <source>
        <dbReference type="ARBA" id="ARBA00009209"/>
    </source>
</evidence>
<dbReference type="GO" id="GO:0008810">
    <property type="term" value="F:cellulase activity"/>
    <property type="evidence" value="ECO:0007669"/>
    <property type="project" value="UniProtKB-EC"/>
</dbReference>
<accession>A0A8J2UMZ8</accession>
<evidence type="ECO:0000313" key="10">
    <source>
        <dbReference type="Proteomes" id="UP000620266"/>
    </source>
</evidence>
<dbReference type="AlphaFoldDB" id="A0A8J2UMZ8"/>
<comment type="similarity">
    <text evidence="2">Belongs to the glycosyl hydrolase 8 (cellulase D) family.</text>
</comment>
<dbReference type="InterPro" id="IPR012341">
    <property type="entry name" value="6hp_glycosidase-like_sf"/>
</dbReference>
<keyword evidence="5" id="KW-0136">Cellulose degradation</keyword>
<dbReference type="NCBIfam" id="NF008305">
    <property type="entry name" value="PRK11097.1"/>
    <property type="match status" value="1"/>
</dbReference>